<sequence>MRHHRAFDRALRVVTLPLGRRDAVDRFEEVLRILARPATAHTSARFPALSRYSCAPLTDSAASEYSASCSAPSAVARQQGEVERRFFEFVGDVVGTFDQVAVELDPLGMLVESACLIDQFVGPMLPVARPLGIALDPLVRRRRAGRAGGHARRQRFRSTAPHARPRDRATVAARAAKPADQFGADFVAIQFVSPVLQHALAAGAQDELHETDRLAQFEHVVEPRAERRRRFSGEGKGIEDQLLAAGT</sequence>
<name>A0A9D7E0S1_9PROT</name>
<feature type="region of interest" description="Disordered" evidence="1">
    <location>
        <begin position="144"/>
        <end position="167"/>
    </location>
</feature>
<evidence type="ECO:0000256" key="1">
    <source>
        <dbReference type="SAM" id="MobiDB-lite"/>
    </source>
</evidence>
<dbReference type="AlphaFoldDB" id="A0A9D7E0S1"/>
<comment type="caution">
    <text evidence="2">The sequence shown here is derived from an EMBL/GenBank/DDBJ whole genome shotgun (WGS) entry which is preliminary data.</text>
</comment>
<dbReference type="Proteomes" id="UP000807785">
    <property type="component" value="Unassembled WGS sequence"/>
</dbReference>
<gene>
    <name evidence="2" type="ORF">IPH26_03510</name>
</gene>
<accession>A0A9D7E0S1</accession>
<feature type="compositionally biased region" description="Basic and acidic residues" evidence="1">
    <location>
        <begin position="226"/>
        <end position="239"/>
    </location>
</feature>
<feature type="compositionally biased region" description="Basic residues" evidence="1">
    <location>
        <begin position="144"/>
        <end position="156"/>
    </location>
</feature>
<dbReference type="EMBL" id="JADJEV010000001">
    <property type="protein sequence ID" value="MBK6972049.1"/>
    <property type="molecule type" value="Genomic_DNA"/>
</dbReference>
<proteinExistence type="predicted"/>
<feature type="region of interest" description="Disordered" evidence="1">
    <location>
        <begin position="226"/>
        <end position="247"/>
    </location>
</feature>
<organism evidence="2 3">
    <name type="scientific">Candidatus Methylophosphatis roskildensis</name>
    <dbReference type="NCBI Taxonomy" id="2899263"/>
    <lineage>
        <taxon>Bacteria</taxon>
        <taxon>Pseudomonadati</taxon>
        <taxon>Pseudomonadota</taxon>
        <taxon>Betaproteobacteria</taxon>
        <taxon>Nitrosomonadales</taxon>
        <taxon>Sterolibacteriaceae</taxon>
        <taxon>Candidatus Methylophosphatis</taxon>
    </lineage>
</organism>
<protein>
    <submittedName>
        <fullName evidence="2">Uncharacterized protein</fullName>
    </submittedName>
</protein>
<evidence type="ECO:0000313" key="3">
    <source>
        <dbReference type="Proteomes" id="UP000807785"/>
    </source>
</evidence>
<reference evidence="2" key="1">
    <citation type="submission" date="2020-10" db="EMBL/GenBank/DDBJ databases">
        <title>Connecting structure to function with the recovery of over 1000 high-quality activated sludge metagenome-assembled genomes encoding full-length rRNA genes using long-read sequencing.</title>
        <authorList>
            <person name="Singleton C.M."/>
            <person name="Petriglieri F."/>
            <person name="Kristensen J.M."/>
            <person name="Kirkegaard R.H."/>
            <person name="Michaelsen T.Y."/>
            <person name="Andersen M.H."/>
            <person name="Karst S.M."/>
            <person name="Dueholm M.S."/>
            <person name="Nielsen P.H."/>
            <person name="Albertsen M."/>
        </authorList>
    </citation>
    <scope>NUCLEOTIDE SEQUENCE</scope>
    <source>
        <strain evidence="2">Bjer_18-Q3-R1-45_BAT3C.347</strain>
    </source>
</reference>
<evidence type="ECO:0000313" key="2">
    <source>
        <dbReference type="EMBL" id="MBK6972049.1"/>
    </source>
</evidence>